<keyword evidence="2" id="KW-1185">Reference proteome</keyword>
<proteinExistence type="predicted"/>
<gene>
    <name evidence="1" type="ORF">HMPREF0766_11393</name>
</gene>
<name>D7VK74_SPHSI</name>
<dbReference type="eggNOG" id="ENOG50338IY">
    <property type="taxonomic scope" value="Bacteria"/>
</dbReference>
<organism evidence="1 2">
    <name type="scientific">Sphingobacterium spiritivorum ATCC 33861</name>
    <dbReference type="NCBI Taxonomy" id="525373"/>
    <lineage>
        <taxon>Bacteria</taxon>
        <taxon>Pseudomonadati</taxon>
        <taxon>Bacteroidota</taxon>
        <taxon>Sphingobacteriia</taxon>
        <taxon>Sphingobacteriales</taxon>
        <taxon>Sphingobacteriaceae</taxon>
        <taxon>Sphingobacterium</taxon>
    </lineage>
</organism>
<dbReference type="HOGENOM" id="CLU_1479979_0_0_10"/>
<dbReference type="Proteomes" id="UP000006258">
    <property type="component" value="Unassembled WGS sequence"/>
</dbReference>
<evidence type="ECO:0000313" key="2">
    <source>
        <dbReference type="Proteomes" id="UP000006258"/>
    </source>
</evidence>
<dbReference type="EMBL" id="ACHA02000005">
    <property type="protein sequence ID" value="EFK58676.1"/>
    <property type="molecule type" value="Genomic_DNA"/>
</dbReference>
<comment type="caution">
    <text evidence="1">The sequence shown here is derived from an EMBL/GenBank/DDBJ whole genome shotgun (WGS) entry which is preliminary data.</text>
</comment>
<sequence>MKRIYYIVFILSLCVVSCGLGEKSYPEMVFEKVKLNSNKIPDGFELHFTEIRGQLKVGNLVIVTPQNEVKKVNATEYVQNRYVNMFDADIRDIKDLKSDEETAPILKAALDMFQYADDIYKNDFPRIAGMIDEGKPAAEIDAAIAALEETKGALVDEKYNKVHDLIMPYADRHGVEYKMLNTPGFGKSSNK</sequence>
<accession>D7VK74</accession>
<evidence type="ECO:0000313" key="1">
    <source>
        <dbReference type="EMBL" id="EFK58676.1"/>
    </source>
</evidence>
<reference evidence="1" key="1">
    <citation type="submission" date="2010-07" db="EMBL/GenBank/DDBJ databases">
        <authorList>
            <person name="Muzny D."/>
            <person name="Qin X."/>
            <person name="Buhay C."/>
            <person name="Dugan-Rocha S."/>
            <person name="Ding Y."/>
            <person name="Chen G."/>
            <person name="Hawes A."/>
            <person name="Holder M."/>
            <person name="Jhangiani S."/>
            <person name="Johnson A."/>
            <person name="Khan Z."/>
            <person name="Li Z."/>
            <person name="Liu W."/>
            <person name="Liu X."/>
            <person name="Perez L."/>
            <person name="Shen H."/>
            <person name="Wang Q."/>
            <person name="Watt J."/>
            <person name="Xi L."/>
            <person name="Xin Y."/>
            <person name="Zhou J."/>
            <person name="Deng J."/>
            <person name="Jiang H."/>
            <person name="Liu Y."/>
            <person name="Qu J."/>
            <person name="Song X.-Z."/>
            <person name="Zhang L."/>
            <person name="Villasana D."/>
            <person name="Johnson A."/>
            <person name="Liu J."/>
            <person name="Liyanage D."/>
            <person name="Lorensuhewa L."/>
            <person name="Robinson T."/>
            <person name="Song A."/>
            <person name="Song B.-B."/>
            <person name="Dinh H."/>
            <person name="Thornton R."/>
            <person name="Coyle M."/>
            <person name="Francisco L."/>
            <person name="Jackson L."/>
            <person name="Javaid M."/>
            <person name="Korchina V."/>
            <person name="Kovar C."/>
            <person name="Mata R."/>
            <person name="Mathew T."/>
            <person name="Ngo R."/>
            <person name="Nguyen L."/>
            <person name="Nguyen N."/>
            <person name="Okwuonu G."/>
            <person name="Ongeri F."/>
            <person name="Pham C."/>
            <person name="Simmons D."/>
            <person name="Wilczek-Boney K."/>
            <person name="Hale W."/>
            <person name="Jakkamsetti A."/>
            <person name="Pham P."/>
            <person name="Ruth R."/>
            <person name="San Lucas F."/>
            <person name="Warren J."/>
            <person name="Zhang J."/>
            <person name="Zhao Z."/>
            <person name="Zhou C."/>
            <person name="Zhu D."/>
            <person name="Lee S."/>
            <person name="Bess C."/>
            <person name="Blankenburg K."/>
            <person name="Forbes L."/>
            <person name="Fu Q."/>
            <person name="Gubbala S."/>
            <person name="Hirani K."/>
            <person name="Jayaseelan J.C."/>
            <person name="Lara F."/>
            <person name="Munidasa M."/>
            <person name="Palculict T."/>
            <person name="Patil S."/>
            <person name="Pu L.-L."/>
            <person name="Saada N."/>
            <person name="Tang L."/>
            <person name="Weissenberger G."/>
            <person name="Zhu Y."/>
            <person name="Hemphill L."/>
            <person name="Shang Y."/>
            <person name="Youmans B."/>
            <person name="Ayvaz T."/>
            <person name="Ross M."/>
            <person name="Santibanez J."/>
            <person name="Aqrawi P."/>
            <person name="Gross S."/>
            <person name="Joshi V."/>
            <person name="Fowler G."/>
            <person name="Nazareth L."/>
            <person name="Reid J."/>
            <person name="Worley K."/>
            <person name="Petrosino J."/>
            <person name="Highlander S."/>
            <person name="Gibbs R."/>
        </authorList>
    </citation>
    <scope>NUCLEOTIDE SEQUENCE [LARGE SCALE GENOMIC DNA]</scope>
    <source>
        <strain evidence="1">ATCC 33861</strain>
    </source>
</reference>
<dbReference type="AlphaFoldDB" id="D7VK74"/>
<protein>
    <submittedName>
        <fullName evidence="1">Uncharacterized protein</fullName>
    </submittedName>
</protein>
<dbReference type="GeneID" id="95429993"/>
<dbReference type="RefSeq" id="WP_002998995.1">
    <property type="nucleotide sequence ID" value="NZ_GL379772.1"/>
</dbReference>
<dbReference type="STRING" id="525373.HMPREF0766_11393"/>